<evidence type="ECO:0000313" key="2">
    <source>
        <dbReference type="Proteomes" id="UP001168096"/>
    </source>
</evidence>
<organism evidence="1 2">
    <name type="scientific">Massilia orientalis</name>
    <dbReference type="NCBI Taxonomy" id="3050128"/>
    <lineage>
        <taxon>Bacteria</taxon>
        <taxon>Pseudomonadati</taxon>
        <taxon>Pseudomonadota</taxon>
        <taxon>Betaproteobacteria</taxon>
        <taxon>Burkholderiales</taxon>
        <taxon>Oxalobacteraceae</taxon>
        <taxon>Telluria group</taxon>
        <taxon>Massilia</taxon>
    </lineage>
</organism>
<sequence length="233" mass="23292">MPSAPGVLVVCGMPFEAAIADGPGVTSVCGPGPWRVAQRLHGMLDGPGDWAGIVSFGCAGGLDPALACGDCVVATAVLTPDGLVATDPDWSRALLDRLPGARPGLLAGADAPLATPAAKAALWRDAGAAVVDMETHAAALAARRHGLPFAACRVVLDPAWRTVPAAALAGLDAGGVWPVLCALARAPGQIASVCALAGEAWVARRSLLRTRARLGAGLGCYCSPSSLPPSSLL</sequence>
<keyword evidence="2" id="KW-1185">Reference proteome</keyword>
<dbReference type="Proteomes" id="UP001168096">
    <property type="component" value="Unassembled WGS sequence"/>
</dbReference>
<dbReference type="EMBL" id="JASNRB020000001">
    <property type="protein sequence ID" value="MFJ1466398.1"/>
    <property type="molecule type" value="Genomic_DNA"/>
</dbReference>
<accession>A0ACC7M567</accession>
<reference evidence="1" key="1">
    <citation type="submission" date="2024-11" db="EMBL/GenBank/DDBJ databases">
        <title>Description of Massilia orientalis sp. nov., isolated from rhizosphere soil of Ageratina adenophora.</title>
        <authorList>
            <person name="Wang Y."/>
        </authorList>
    </citation>
    <scope>NUCLEOTIDE SEQUENCE</scope>
    <source>
        <strain evidence="1">YIM B02787</strain>
    </source>
</reference>
<comment type="caution">
    <text evidence="1">The sequence shown here is derived from an EMBL/GenBank/DDBJ whole genome shotgun (WGS) entry which is preliminary data.</text>
</comment>
<proteinExistence type="predicted"/>
<gene>
    <name evidence="1" type="ORF">QPK29_001635</name>
</gene>
<evidence type="ECO:0000313" key="1">
    <source>
        <dbReference type="EMBL" id="MFJ1466398.1"/>
    </source>
</evidence>
<name>A0ACC7M567_9BURK</name>
<protein>
    <submittedName>
        <fullName evidence="1">Squalene--hopene cyclase</fullName>
    </submittedName>
</protein>